<dbReference type="PANTHER" id="PTHR38692">
    <property type="entry name" value="PROTEIN SMG"/>
    <property type="match status" value="1"/>
</dbReference>
<dbReference type="STRING" id="1817760.A2151_01340"/>
<gene>
    <name evidence="1" type="primary">smg</name>
    <name evidence="2" type="ORF">A2151_01340</name>
</gene>
<comment type="similarity">
    <text evidence="1">Belongs to the Smg family.</text>
</comment>
<dbReference type="Pfam" id="PF04361">
    <property type="entry name" value="DUF494"/>
    <property type="match status" value="1"/>
</dbReference>
<evidence type="ECO:0000313" key="2">
    <source>
        <dbReference type="EMBL" id="OGI47829.1"/>
    </source>
</evidence>
<accession>A0A1F6TRZ3</accession>
<dbReference type="EMBL" id="MFSU01000045">
    <property type="protein sequence ID" value="OGI47829.1"/>
    <property type="molecule type" value="Genomic_DNA"/>
</dbReference>
<evidence type="ECO:0000256" key="1">
    <source>
        <dbReference type="HAMAP-Rule" id="MF_00598"/>
    </source>
</evidence>
<evidence type="ECO:0000313" key="3">
    <source>
        <dbReference type="Proteomes" id="UP000178885"/>
    </source>
</evidence>
<dbReference type="NCBIfam" id="NF002897">
    <property type="entry name" value="PRK03430.1"/>
    <property type="match status" value="1"/>
</dbReference>
<dbReference type="PANTHER" id="PTHR38692:SF1">
    <property type="entry name" value="PROTEIN SMG"/>
    <property type="match status" value="1"/>
</dbReference>
<dbReference type="InterPro" id="IPR007456">
    <property type="entry name" value="Smg"/>
</dbReference>
<sequence length="161" mass="18616">MKENVLDILMYLFENYMDEGPEFHPDQESLTTELTQAGFAKREISKAFSWLEDLSTLRAQAVQAPCNGGSARALRHYTALEMEKLNEECRGFMLFMEQGGVLDSPTRELVIDRVMALEIEELSLEQLKWVMLMVLFNQPDQDYAYSVLEDLVFDEMQGHLH</sequence>
<name>A0A1F6TRZ3_9PROT</name>
<proteinExistence type="inferred from homology"/>
<organism evidence="2 3">
    <name type="scientific">Candidatus Muproteobacteria bacterium RBG_16_65_34</name>
    <dbReference type="NCBI Taxonomy" id="1817760"/>
    <lineage>
        <taxon>Bacteria</taxon>
        <taxon>Pseudomonadati</taxon>
        <taxon>Pseudomonadota</taxon>
        <taxon>Candidatus Muproteobacteria</taxon>
    </lineage>
</organism>
<comment type="caution">
    <text evidence="2">The sequence shown here is derived from an EMBL/GenBank/DDBJ whole genome shotgun (WGS) entry which is preliminary data.</text>
</comment>
<dbReference type="Proteomes" id="UP000178885">
    <property type="component" value="Unassembled WGS sequence"/>
</dbReference>
<dbReference type="HAMAP" id="MF_00598">
    <property type="entry name" value="Smg"/>
    <property type="match status" value="1"/>
</dbReference>
<dbReference type="AlphaFoldDB" id="A0A1F6TRZ3"/>
<reference evidence="2 3" key="1">
    <citation type="journal article" date="2016" name="Nat. Commun.">
        <title>Thousands of microbial genomes shed light on interconnected biogeochemical processes in an aquifer system.</title>
        <authorList>
            <person name="Anantharaman K."/>
            <person name="Brown C.T."/>
            <person name="Hug L.A."/>
            <person name="Sharon I."/>
            <person name="Castelle C.J."/>
            <person name="Probst A.J."/>
            <person name="Thomas B.C."/>
            <person name="Singh A."/>
            <person name="Wilkins M.J."/>
            <person name="Karaoz U."/>
            <person name="Brodie E.L."/>
            <person name="Williams K.H."/>
            <person name="Hubbard S.S."/>
            <person name="Banfield J.F."/>
        </authorList>
    </citation>
    <scope>NUCLEOTIDE SEQUENCE [LARGE SCALE GENOMIC DNA]</scope>
</reference>
<protein>
    <recommendedName>
        <fullName evidence="1">Protein Smg homolog</fullName>
    </recommendedName>
</protein>